<dbReference type="GO" id="GO:0044550">
    <property type="term" value="P:secondary metabolite biosynthetic process"/>
    <property type="evidence" value="ECO:0007669"/>
    <property type="project" value="TreeGrafter"/>
</dbReference>
<dbReference type="InterPro" id="IPR000873">
    <property type="entry name" value="AMP-dep_synth/lig_dom"/>
</dbReference>
<reference evidence="2" key="1">
    <citation type="submission" date="2013-07" db="EMBL/GenBank/DDBJ databases">
        <title>Sub-species coevolution in mutualistic symbiosis.</title>
        <authorList>
            <person name="Murfin K."/>
            <person name="Klassen J."/>
            <person name="Lee M."/>
            <person name="Forst S."/>
            <person name="Stock P."/>
            <person name="Goodrich-Blair H."/>
        </authorList>
    </citation>
    <scope>NUCLEOTIDE SEQUENCE [LARGE SCALE GENOMIC DNA]</scope>
    <source>
        <strain evidence="2">Kraussei Becker Underwood</strain>
    </source>
</reference>
<dbReference type="PANTHER" id="PTHR45527">
    <property type="entry name" value="NONRIBOSOMAL PEPTIDE SYNTHETASE"/>
    <property type="match status" value="1"/>
</dbReference>
<evidence type="ECO:0000313" key="2">
    <source>
        <dbReference type="EMBL" id="CDH22734.1"/>
    </source>
</evidence>
<dbReference type="RefSeq" id="WP_038194913.1">
    <property type="nucleotide sequence ID" value="NZ_CAWLXS010000128.1"/>
</dbReference>
<dbReference type="EMBL" id="CBSZ010000036">
    <property type="protein sequence ID" value="CDH22734.1"/>
    <property type="molecule type" value="Genomic_DNA"/>
</dbReference>
<dbReference type="SUPFAM" id="SSF56801">
    <property type="entry name" value="Acetyl-CoA synthetase-like"/>
    <property type="match status" value="1"/>
</dbReference>
<gene>
    <name evidence="2" type="ORF">XBKB1_1300001</name>
</gene>
<sequence length="188" mass="21208">MIQEIMNIAPSSFAERLTHVIDNSVIDIFIQKTVEYPENKAIITAERTVSYRELAQQAQSLAVYLRQQGIKYESPVAILLEPGIEQIICQVAILLAGGSCVPLDPAMPDERLGFMLQDLQVNLTLTDIKSQERPLPTNFITMNESLLKPTDAVHLLDIHSGKTHRTHILFITEYHLLRRWSATDGLCQ</sequence>
<dbReference type="PANTHER" id="PTHR45527:SF1">
    <property type="entry name" value="FATTY ACID SYNTHASE"/>
    <property type="match status" value="1"/>
</dbReference>
<dbReference type="GO" id="GO:0043041">
    <property type="term" value="P:amino acid activation for nonribosomal peptide biosynthetic process"/>
    <property type="evidence" value="ECO:0007669"/>
    <property type="project" value="TreeGrafter"/>
</dbReference>
<evidence type="ECO:0000259" key="1">
    <source>
        <dbReference type="Pfam" id="PF00501"/>
    </source>
</evidence>
<name>A0A077PS81_XENBV</name>
<proteinExistence type="predicted"/>
<dbReference type="GO" id="GO:0005737">
    <property type="term" value="C:cytoplasm"/>
    <property type="evidence" value="ECO:0007669"/>
    <property type="project" value="TreeGrafter"/>
</dbReference>
<organism evidence="2">
    <name type="scientific">Xenorhabdus bovienii str. kraussei Becker Underwood</name>
    <dbReference type="NCBI Taxonomy" id="1398204"/>
    <lineage>
        <taxon>Bacteria</taxon>
        <taxon>Pseudomonadati</taxon>
        <taxon>Pseudomonadota</taxon>
        <taxon>Gammaproteobacteria</taxon>
        <taxon>Enterobacterales</taxon>
        <taxon>Morganellaceae</taxon>
        <taxon>Xenorhabdus</taxon>
    </lineage>
</organism>
<feature type="domain" description="AMP-dependent synthetase/ligase" evidence="1">
    <location>
        <begin position="34"/>
        <end position="132"/>
    </location>
</feature>
<dbReference type="Gene3D" id="3.40.50.980">
    <property type="match status" value="2"/>
</dbReference>
<protein>
    <recommendedName>
        <fullName evidence="1">AMP-dependent synthetase/ligase domain-containing protein</fullName>
    </recommendedName>
</protein>
<dbReference type="GO" id="GO:0031177">
    <property type="term" value="F:phosphopantetheine binding"/>
    <property type="evidence" value="ECO:0007669"/>
    <property type="project" value="TreeGrafter"/>
</dbReference>
<dbReference type="Proteomes" id="UP000028493">
    <property type="component" value="Unassembled WGS sequence"/>
</dbReference>
<comment type="caution">
    <text evidence="2">The sequence shown here is derived from an EMBL/GenBank/DDBJ whole genome shotgun (WGS) entry which is preliminary data.</text>
</comment>
<dbReference type="AlphaFoldDB" id="A0A077PS81"/>
<accession>A0A077PS81</accession>
<dbReference type="HOGENOM" id="CLU_1440555_0_0_6"/>
<dbReference type="Pfam" id="PF00501">
    <property type="entry name" value="AMP-binding"/>
    <property type="match status" value="1"/>
</dbReference>